<dbReference type="PRINTS" id="PR00778">
    <property type="entry name" value="HTHARSR"/>
</dbReference>
<evidence type="ECO:0000259" key="4">
    <source>
        <dbReference type="PROSITE" id="PS50987"/>
    </source>
</evidence>
<dbReference type="PROSITE" id="PS50987">
    <property type="entry name" value="HTH_ARSR_2"/>
    <property type="match status" value="1"/>
</dbReference>
<sequence>MNVDIECVDHIDRCQFTWQTGAMANVKLLQHPANAAVDADAECCAPPVREALAADGAEKLAKTLKAIADPARLRLISMVASHDDAEACVCDLTEPLGLSQPTVSHHLKVLVDAGILSRDKRGTWAYYRLVPGALDALAHSVVTV</sequence>
<dbReference type="STRING" id="670052.PA27867_0385"/>
<keyword evidence="3" id="KW-0804">Transcription</keyword>
<dbReference type="InterPro" id="IPR018334">
    <property type="entry name" value="ArsR_HTH"/>
</dbReference>
<dbReference type="InterPro" id="IPR001845">
    <property type="entry name" value="HTH_ArsR_DNA-bd_dom"/>
</dbReference>
<dbReference type="Gene3D" id="1.10.10.10">
    <property type="entry name" value="Winged helix-like DNA-binding domain superfamily/Winged helix DNA-binding domain"/>
    <property type="match status" value="1"/>
</dbReference>
<name>A0A1B1BFN2_9MICO</name>
<keyword evidence="2" id="KW-0238">DNA-binding</keyword>
<evidence type="ECO:0000256" key="2">
    <source>
        <dbReference type="ARBA" id="ARBA00023125"/>
    </source>
</evidence>
<dbReference type="PANTHER" id="PTHR33154">
    <property type="entry name" value="TRANSCRIPTIONAL REGULATOR, ARSR FAMILY"/>
    <property type="match status" value="1"/>
</dbReference>
<dbReference type="Proteomes" id="UP000092582">
    <property type="component" value="Chromosome 1"/>
</dbReference>
<dbReference type="PROSITE" id="PS00846">
    <property type="entry name" value="HTH_ARSR_1"/>
    <property type="match status" value="1"/>
</dbReference>
<dbReference type="CDD" id="cd00090">
    <property type="entry name" value="HTH_ARSR"/>
    <property type="match status" value="1"/>
</dbReference>
<dbReference type="KEGG" id="cart:PA27867_0385"/>
<dbReference type="Pfam" id="PF01022">
    <property type="entry name" value="HTH_5"/>
    <property type="match status" value="1"/>
</dbReference>
<dbReference type="EMBL" id="CP016282">
    <property type="protein sequence ID" value="ANP71358.1"/>
    <property type="molecule type" value="Genomic_DNA"/>
</dbReference>
<reference evidence="5 6" key="1">
    <citation type="submission" date="2016-06" db="EMBL/GenBank/DDBJ databases">
        <title>Genome sequencing of Cryobacterium arcticum PAMC 27867.</title>
        <authorList>
            <person name="Lee J."/>
            <person name="Kim O.-S."/>
        </authorList>
    </citation>
    <scope>NUCLEOTIDE SEQUENCE [LARGE SCALE GENOMIC DNA]</scope>
    <source>
        <strain evidence="5 6">PAMC 27867</strain>
    </source>
</reference>
<dbReference type="InterPro" id="IPR011991">
    <property type="entry name" value="ArsR-like_HTH"/>
</dbReference>
<dbReference type="PATRIC" id="fig|670052.7.peg.406"/>
<dbReference type="SUPFAM" id="SSF46785">
    <property type="entry name" value="Winged helix' DNA-binding domain"/>
    <property type="match status" value="1"/>
</dbReference>
<evidence type="ECO:0000256" key="1">
    <source>
        <dbReference type="ARBA" id="ARBA00023015"/>
    </source>
</evidence>
<dbReference type="GO" id="GO:0003677">
    <property type="term" value="F:DNA binding"/>
    <property type="evidence" value="ECO:0007669"/>
    <property type="project" value="UniProtKB-KW"/>
</dbReference>
<proteinExistence type="predicted"/>
<dbReference type="InterPro" id="IPR036388">
    <property type="entry name" value="WH-like_DNA-bd_sf"/>
</dbReference>
<dbReference type="InterPro" id="IPR051081">
    <property type="entry name" value="HTH_MetalResp_TranReg"/>
</dbReference>
<dbReference type="PANTHER" id="PTHR33154:SF18">
    <property type="entry name" value="ARSENICAL RESISTANCE OPERON REPRESSOR"/>
    <property type="match status" value="1"/>
</dbReference>
<organism evidence="5 6">
    <name type="scientific">Cryobacterium arcticum</name>
    <dbReference type="NCBI Taxonomy" id="670052"/>
    <lineage>
        <taxon>Bacteria</taxon>
        <taxon>Bacillati</taxon>
        <taxon>Actinomycetota</taxon>
        <taxon>Actinomycetes</taxon>
        <taxon>Micrococcales</taxon>
        <taxon>Microbacteriaceae</taxon>
        <taxon>Cryobacterium</taxon>
    </lineage>
</organism>
<evidence type="ECO:0000313" key="6">
    <source>
        <dbReference type="Proteomes" id="UP000092582"/>
    </source>
</evidence>
<protein>
    <submittedName>
        <fullName evidence="5">ArsR family transcriptional regulator</fullName>
    </submittedName>
</protein>
<keyword evidence="6" id="KW-1185">Reference proteome</keyword>
<keyword evidence="1" id="KW-0805">Transcription regulation</keyword>
<evidence type="ECO:0000313" key="5">
    <source>
        <dbReference type="EMBL" id="ANP71358.1"/>
    </source>
</evidence>
<dbReference type="InterPro" id="IPR036390">
    <property type="entry name" value="WH_DNA-bd_sf"/>
</dbReference>
<gene>
    <name evidence="5" type="ORF">PA27867_0385</name>
</gene>
<feature type="domain" description="HTH arsR-type" evidence="4">
    <location>
        <begin position="52"/>
        <end position="144"/>
    </location>
</feature>
<dbReference type="AlphaFoldDB" id="A0A1B1BFN2"/>
<dbReference type="GO" id="GO:0003700">
    <property type="term" value="F:DNA-binding transcription factor activity"/>
    <property type="evidence" value="ECO:0007669"/>
    <property type="project" value="InterPro"/>
</dbReference>
<evidence type="ECO:0000256" key="3">
    <source>
        <dbReference type="ARBA" id="ARBA00023163"/>
    </source>
</evidence>
<dbReference type="NCBIfam" id="NF033788">
    <property type="entry name" value="HTH_metalloreg"/>
    <property type="match status" value="1"/>
</dbReference>
<dbReference type="SMART" id="SM00418">
    <property type="entry name" value="HTH_ARSR"/>
    <property type="match status" value="1"/>
</dbReference>
<accession>A0A1B1BFN2</accession>